<evidence type="ECO:0000313" key="5">
    <source>
        <dbReference type="Proteomes" id="UP000184245"/>
    </source>
</evidence>
<comment type="function">
    <text evidence="1">Transcriptional repressor of xylose-utilizing enzymes.</text>
</comment>
<keyword evidence="3" id="KW-0119">Carbohydrate metabolism</keyword>
<sequence>MENRGLGTGSQKHIKDNNKKVILRLMLNQGPLTKKEISKLTKLSVVSVTSNMDELLKLGAIVEETPNEEASYGRKPMVYNVNPRFRCLISVDLGKELVDISLGDMCYHLIASDTYQITETVGAQEMMEDIMVKIETLLNRYQISPEQIGSMALANPGVVYDDSGRILKPAKMAKKWADLPLREMFQERFGCTTAVMNDIDMAALGYQALCDREELPENYLYLRVDAGLGMGVIVDGQLLKCSYGSAGEIGYATLLREDGSWETVDYETIASLSALLGSVKEKLDFHRDSSLYQAAKGEPERVTLELIAETAGKDAWLQAEISRVTTHIATIAVNGMLLLGINSVVIDGGILLLKEWFTEPFYRMLREKNVLKREPHLYVAAPYSAIYGGLQLGRNLVIEHDL</sequence>
<evidence type="ECO:0000256" key="3">
    <source>
        <dbReference type="ARBA" id="ARBA00022629"/>
    </source>
</evidence>
<dbReference type="InterPro" id="IPR036388">
    <property type="entry name" value="WH-like_DNA-bd_sf"/>
</dbReference>
<dbReference type="SUPFAM" id="SSF46785">
    <property type="entry name" value="Winged helix' DNA-binding domain"/>
    <property type="match status" value="1"/>
</dbReference>
<evidence type="ECO:0000256" key="2">
    <source>
        <dbReference type="ARBA" id="ARBA00006479"/>
    </source>
</evidence>
<proteinExistence type="inferred from homology"/>
<dbReference type="PANTHER" id="PTHR18964">
    <property type="entry name" value="ROK (REPRESSOR, ORF, KINASE) FAMILY"/>
    <property type="match status" value="1"/>
</dbReference>
<dbReference type="Gene3D" id="1.10.10.10">
    <property type="entry name" value="Winged helix-like DNA-binding domain superfamily/Winged helix DNA-binding domain"/>
    <property type="match status" value="1"/>
</dbReference>
<dbReference type="GO" id="GO:0042732">
    <property type="term" value="P:D-xylose metabolic process"/>
    <property type="evidence" value="ECO:0007669"/>
    <property type="project" value="UniProtKB-KW"/>
</dbReference>
<evidence type="ECO:0000256" key="1">
    <source>
        <dbReference type="ARBA" id="ARBA00002486"/>
    </source>
</evidence>
<keyword evidence="5" id="KW-1185">Reference proteome</keyword>
<comment type="similarity">
    <text evidence="2">Belongs to the ROK (NagC/XylR) family.</text>
</comment>
<keyword evidence="4" id="KW-0808">Transferase</keyword>
<dbReference type="AlphaFoldDB" id="A0A1M4XU12"/>
<reference evidence="4 5" key="1">
    <citation type="submission" date="2016-11" db="EMBL/GenBank/DDBJ databases">
        <authorList>
            <person name="Jaros S."/>
            <person name="Januszkiewicz K."/>
            <person name="Wedrychowicz H."/>
        </authorList>
    </citation>
    <scope>NUCLEOTIDE SEQUENCE [LARGE SCALE GENOMIC DNA]</scope>
    <source>
        <strain evidence="4 5">DSM 17459</strain>
    </source>
</reference>
<evidence type="ECO:0000313" key="4">
    <source>
        <dbReference type="EMBL" id="SHE96880.1"/>
    </source>
</evidence>
<dbReference type="EMBL" id="FQVI01000009">
    <property type="protein sequence ID" value="SHE96880.1"/>
    <property type="molecule type" value="Genomic_DNA"/>
</dbReference>
<name>A0A1M4XU12_9CLOT</name>
<keyword evidence="4" id="KW-0418">Kinase</keyword>
<dbReference type="Proteomes" id="UP000184245">
    <property type="component" value="Unassembled WGS sequence"/>
</dbReference>
<accession>A0A1M4XU12</accession>
<organism evidence="4 5">
    <name type="scientific">Lactonifactor longoviformis DSM 17459</name>
    <dbReference type="NCBI Taxonomy" id="1122155"/>
    <lineage>
        <taxon>Bacteria</taxon>
        <taxon>Bacillati</taxon>
        <taxon>Bacillota</taxon>
        <taxon>Clostridia</taxon>
        <taxon>Eubacteriales</taxon>
        <taxon>Clostridiaceae</taxon>
        <taxon>Lactonifactor</taxon>
    </lineage>
</organism>
<dbReference type="InterPro" id="IPR000600">
    <property type="entry name" value="ROK"/>
</dbReference>
<dbReference type="PANTHER" id="PTHR18964:SF110">
    <property type="entry name" value="TRANSCRIPTIONAL REGULATOR, XYLR-RELATED"/>
    <property type="match status" value="1"/>
</dbReference>
<dbReference type="SUPFAM" id="SSF53067">
    <property type="entry name" value="Actin-like ATPase domain"/>
    <property type="match status" value="1"/>
</dbReference>
<dbReference type="OrthoDB" id="9796533at2"/>
<dbReference type="STRING" id="1122155.SAMN02745158_02134"/>
<keyword evidence="3" id="KW-0859">Xylose metabolism</keyword>
<dbReference type="Gene3D" id="3.30.420.40">
    <property type="match status" value="2"/>
</dbReference>
<dbReference type="GO" id="GO:0016301">
    <property type="term" value="F:kinase activity"/>
    <property type="evidence" value="ECO:0007669"/>
    <property type="project" value="UniProtKB-KW"/>
</dbReference>
<protein>
    <submittedName>
        <fullName evidence="4">Sugar kinase of the NBD/HSP70 family, may contain an N-terminal HTH domain</fullName>
    </submittedName>
</protein>
<dbReference type="Pfam" id="PF00480">
    <property type="entry name" value="ROK"/>
    <property type="match status" value="1"/>
</dbReference>
<dbReference type="InterPro" id="IPR043129">
    <property type="entry name" value="ATPase_NBD"/>
</dbReference>
<dbReference type="InterPro" id="IPR036390">
    <property type="entry name" value="WH_DNA-bd_sf"/>
</dbReference>
<dbReference type="RefSeq" id="WP_072851472.1">
    <property type="nucleotide sequence ID" value="NZ_FQVI01000009.1"/>
</dbReference>
<gene>
    <name evidence="4" type="ORF">SAMN02745158_02134</name>
</gene>